<evidence type="ECO:0000313" key="3">
    <source>
        <dbReference type="Proteomes" id="UP000789833"/>
    </source>
</evidence>
<keyword evidence="1" id="KW-0472">Membrane</keyword>
<proteinExistence type="predicted"/>
<evidence type="ECO:0000256" key="1">
    <source>
        <dbReference type="SAM" id="Phobius"/>
    </source>
</evidence>
<sequence length="65" mass="7354">MKILNTIIHFLIEFAKIGAATVRTLQKDDPLTIETDGKRKKVVVPKSIVLGFFIFLSYAVLILHK</sequence>
<gene>
    <name evidence="2" type="ORF">BACCIP111883_03592</name>
</gene>
<evidence type="ECO:0000313" key="2">
    <source>
        <dbReference type="EMBL" id="CAG9622801.1"/>
    </source>
</evidence>
<organism evidence="2 3">
    <name type="scientific">Sutcliffiella rhizosphaerae</name>
    <dbReference type="NCBI Taxonomy" id="2880967"/>
    <lineage>
        <taxon>Bacteria</taxon>
        <taxon>Bacillati</taxon>
        <taxon>Bacillota</taxon>
        <taxon>Bacilli</taxon>
        <taxon>Bacillales</taxon>
        <taxon>Bacillaceae</taxon>
        <taxon>Sutcliffiella</taxon>
    </lineage>
</organism>
<name>A0ABN8AC66_9BACI</name>
<keyword evidence="3" id="KW-1185">Reference proteome</keyword>
<keyword evidence="1" id="KW-1133">Transmembrane helix</keyword>
<keyword evidence="1" id="KW-0812">Transmembrane</keyword>
<feature type="transmembrane region" description="Helical" evidence="1">
    <location>
        <begin position="47"/>
        <end position="64"/>
    </location>
</feature>
<dbReference type="EMBL" id="CAKJTJ010000027">
    <property type="protein sequence ID" value="CAG9622801.1"/>
    <property type="molecule type" value="Genomic_DNA"/>
</dbReference>
<comment type="caution">
    <text evidence="2">The sequence shown here is derived from an EMBL/GenBank/DDBJ whole genome shotgun (WGS) entry which is preliminary data.</text>
</comment>
<accession>A0ABN8AC66</accession>
<protein>
    <submittedName>
        <fullName evidence="2">Uncharacterized protein</fullName>
    </submittedName>
</protein>
<reference evidence="2 3" key="1">
    <citation type="submission" date="2021-10" db="EMBL/GenBank/DDBJ databases">
        <authorList>
            <person name="Criscuolo A."/>
        </authorList>
    </citation>
    <scope>NUCLEOTIDE SEQUENCE [LARGE SCALE GENOMIC DNA]</scope>
    <source>
        <strain evidence="3">CIP 111883</strain>
    </source>
</reference>
<dbReference type="Proteomes" id="UP000789833">
    <property type="component" value="Unassembled WGS sequence"/>
</dbReference>
<dbReference type="RefSeq" id="WP_230503666.1">
    <property type="nucleotide sequence ID" value="NZ_CAKJTJ010000027.1"/>
</dbReference>